<feature type="region of interest" description="Disordered" evidence="1">
    <location>
        <begin position="237"/>
        <end position="259"/>
    </location>
</feature>
<dbReference type="GO" id="GO:2001135">
    <property type="term" value="P:regulation of endocytic recycling"/>
    <property type="evidence" value="ECO:0007669"/>
    <property type="project" value="TreeGrafter"/>
</dbReference>
<protein>
    <recommendedName>
        <fullName evidence="2">Inositol phosphatase domain-containing protein</fullName>
    </recommendedName>
</protein>
<dbReference type="PANTHER" id="PTHR45662">
    <property type="entry name" value="PHOSPHATIDYLINOSITIDE PHOSPHATASE SAC1"/>
    <property type="match status" value="1"/>
</dbReference>
<evidence type="ECO:0000313" key="4">
    <source>
        <dbReference type="Proteomes" id="UP000024635"/>
    </source>
</evidence>
<feature type="compositionally biased region" description="Polar residues" evidence="1">
    <location>
        <begin position="241"/>
        <end position="251"/>
    </location>
</feature>
<dbReference type="EMBL" id="JARK01001350">
    <property type="protein sequence ID" value="EYC24132.1"/>
    <property type="molecule type" value="Genomic_DNA"/>
</dbReference>
<dbReference type="GO" id="GO:0043812">
    <property type="term" value="F:phosphatidylinositol-4-phosphate phosphatase activity"/>
    <property type="evidence" value="ECO:0007669"/>
    <property type="project" value="TreeGrafter"/>
</dbReference>
<dbReference type="InterPro" id="IPR022158">
    <property type="entry name" value="Inositol_phosphatase"/>
</dbReference>
<proteinExistence type="predicted"/>
<dbReference type="OrthoDB" id="5827134at2759"/>
<dbReference type="Pfam" id="PF12456">
    <property type="entry name" value="hSac2"/>
    <property type="match status" value="1"/>
</dbReference>
<dbReference type="AlphaFoldDB" id="A0A016VAU8"/>
<comment type="caution">
    <text evidence="3">The sequence shown here is derived from an EMBL/GenBank/DDBJ whole genome shotgun (WGS) entry which is preliminary data.</text>
</comment>
<name>A0A016VAU8_9BILA</name>
<evidence type="ECO:0000313" key="3">
    <source>
        <dbReference type="EMBL" id="EYC24132.1"/>
    </source>
</evidence>
<dbReference type="GO" id="GO:0045334">
    <property type="term" value="C:clathrin-coated endocytic vesicle"/>
    <property type="evidence" value="ECO:0007669"/>
    <property type="project" value="TreeGrafter"/>
</dbReference>
<feature type="domain" description="Inositol phosphatase" evidence="2">
    <location>
        <begin position="81"/>
        <end position="157"/>
    </location>
</feature>
<dbReference type="PANTHER" id="PTHR45662:SF8">
    <property type="entry name" value="PHOSPHATIDYLINOSITIDE PHOSPHATASE SAC2"/>
    <property type="match status" value="1"/>
</dbReference>
<gene>
    <name evidence="3" type="primary">Acey_s0014.g2342</name>
    <name evidence="3" type="ORF">Y032_0014g2342</name>
</gene>
<dbReference type="GO" id="GO:0005769">
    <property type="term" value="C:early endosome"/>
    <property type="evidence" value="ECO:0007669"/>
    <property type="project" value="TreeGrafter"/>
</dbReference>
<dbReference type="GO" id="GO:0046856">
    <property type="term" value="P:phosphatidylinositol dephosphorylation"/>
    <property type="evidence" value="ECO:0007669"/>
    <property type="project" value="TreeGrafter"/>
</dbReference>
<organism evidence="3 4">
    <name type="scientific">Ancylostoma ceylanicum</name>
    <dbReference type="NCBI Taxonomy" id="53326"/>
    <lineage>
        <taxon>Eukaryota</taxon>
        <taxon>Metazoa</taxon>
        <taxon>Ecdysozoa</taxon>
        <taxon>Nematoda</taxon>
        <taxon>Chromadorea</taxon>
        <taxon>Rhabditida</taxon>
        <taxon>Rhabditina</taxon>
        <taxon>Rhabditomorpha</taxon>
        <taxon>Strongyloidea</taxon>
        <taxon>Ancylostomatidae</taxon>
        <taxon>Ancylostomatinae</taxon>
        <taxon>Ancylostoma</taxon>
    </lineage>
</organism>
<dbReference type="Proteomes" id="UP000024635">
    <property type="component" value="Unassembled WGS sequence"/>
</dbReference>
<sequence length="259" mass="28288">MESLGVFQYAGTAALKGDVTRSGERRLAGIMKDGYNSASRYYLSHVRDSSRQKAINALLGNKDQGSESMADSDSDSEEDENVCRLVAETVHFLLPEGEVVVGGWALCDSQQNGEAIDTILLLTRTKLYVAVYDDDFEKLTDVKIVPLDDVTSLEVGRPSRSAHTYLRVTSLEESWTWRAGKTRLFNNVAIRLKNVEEAGEYTESIAEQGGQVPGAKDGSEHYANKIVQRSLNAEGKKCFSPRSQVSGSCGSTKYAGEGT</sequence>
<keyword evidence="4" id="KW-1185">Reference proteome</keyword>
<evidence type="ECO:0000259" key="2">
    <source>
        <dbReference type="Pfam" id="PF12456"/>
    </source>
</evidence>
<evidence type="ECO:0000256" key="1">
    <source>
        <dbReference type="SAM" id="MobiDB-lite"/>
    </source>
</evidence>
<reference evidence="4" key="1">
    <citation type="journal article" date="2015" name="Nat. Genet.">
        <title>The genome and transcriptome of the zoonotic hookworm Ancylostoma ceylanicum identify infection-specific gene families.</title>
        <authorList>
            <person name="Schwarz E.M."/>
            <person name="Hu Y."/>
            <person name="Antoshechkin I."/>
            <person name="Miller M.M."/>
            <person name="Sternberg P.W."/>
            <person name="Aroian R.V."/>
        </authorList>
    </citation>
    <scope>NUCLEOTIDE SEQUENCE</scope>
    <source>
        <strain evidence="4">HY135</strain>
    </source>
</reference>
<accession>A0A016VAU8</accession>